<sequence length="215" mass="24009">MTRALPQHAINPAWPTARSAGHRRPARRCGRTARRCDEMPDGADERRDGTDERREAYRPAPLRHRLNACTRSRQRLRHHRILVRSALLARAQARRRMDRKTNADDESSGVRVPIYDQSRPCSKHHNESSHGTLGMVEVGVNTSTTIRGGVSYLLGKLNDLHKCTTPSTLVVCGLPGNAAVPHSGLAIGIEDSHFLMYGTVMKRGLLESCPYDNYV</sequence>
<evidence type="ECO:0000256" key="1">
    <source>
        <dbReference type="SAM" id="MobiDB-lite"/>
    </source>
</evidence>
<evidence type="ECO:0000313" key="3">
    <source>
        <dbReference type="Proteomes" id="UP000076738"/>
    </source>
</evidence>
<name>A0A167G078_CALVF</name>
<keyword evidence="3" id="KW-1185">Reference proteome</keyword>
<gene>
    <name evidence="2" type="ORF">CALVIDRAFT_415562</name>
</gene>
<dbReference type="AlphaFoldDB" id="A0A167G078"/>
<dbReference type="Proteomes" id="UP000076738">
    <property type="component" value="Unassembled WGS sequence"/>
</dbReference>
<proteinExistence type="predicted"/>
<evidence type="ECO:0000313" key="2">
    <source>
        <dbReference type="EMBL" id="KZO90039.1"/>
    </source>
</evidence>
<accession>A0A167G078</accession>
<organism evidence="2 3">
    <name type="scientific">Calocera viscosa (strain TUFC12733)</name>
    <dbReference type="NCBI Taxonomy" id="1330018"/>
    <lineage>
        <taxon>Eukaryota</taxon>
        <taxon>Fungi</taxon>
        <taxon>Dikarya</taxon>
        <taxon>Basidiomycota</taxon>
        <taxon>Agaricomycotina</taxon>
        <taxon>Dacrymycetes</taxon>
        <taxon>Dacrymycetales</taxon>
        <taxon>Dacrymycetaceae</taxon>
        <taxon>Calocera</taxon>
    </lineage>
</organism>
<protein>
    <submittedName>
        <fullName evidence="2">Uncharacterized protein</fullName>
    </submittedName>
</protein>
<feature type="region of interest" description="Disordered" evidence="1">
    <location>
        <begin position="1"/>
        <end position="59"/>
    </location>
</feature>
<reference evidence="2 3" key="1">
    <citation type="journal article" date="2016" name="Mol. Biol. Evol.">
        <title>Comparative Genomics of Early-Diverging Mushroom-Forming Fungi Provides Insights into the Origins of Lignocellulose Decay Capabilities.</title>
        <authorList>
            <person name="Nagy L.G."/>
            <person name="Riley R."/>
            <person name="Tritt A."/>
            <person name="Adam C."/>
            <person name="Daum C."/>
            <person name="Floudas D."/>
            <person name="Sun H."/>
            <person name="Yadav J.S."/>
            <person name="Pangilinan J."/>
            <person name="Larsson K.H."/>
            <person name="Matsuura K."/>
            <person name="Barry K."/>
            <person name="Labutti K."/>
            <person name="Kuo R."/>
            <person name="Ohm R.A."/>
            <person name="Bhattacharya S.S."/>
            <person name="Shirouzu T."/>
            <person name="Yoshinaga Y."/>
            <person name="Martin F.M."/>
            <person name="Grigoriev I.V."/>
            <person name="Hibbett D.S."/>
        </authorList>
    </citation>
    <scope>NUCLEOTIDE SEQUENCE [LARGE SCALE GENOMIC DNA]</scope>
    <source>
        <strain evidence="2 3">TUFC12733</strain>
    </source>
</reference>
<feature type="compositionally biased region" description="Basic residues" evidence="1">
    <location>
        <begin position="20"/>
        <end position="33"/>
    </location>
</feature>
<feature type="compositionally biased region" description="Basic and acidic residues" evidence="1">
    <location>
        <begin position="34"/>
        <end position="57"/>
    </location>
</feature>
<dbReference type="EMBL" id="KV417354">
    <property type="protein sequence ID" value="KZO90039.1"/>
    <property type="molecule type" value="Genomic_DNA"/>
</dbReference>